<feature type="domain" description="UvrD-like helicase ATP-binding" evidence="17">
    <location>
        <begin position="9"/>
        <end position="491"/>
    </location>
</feature>
<dbReference type="InterPro" id="IPR014017">
    <property type="entry name" value="DNA_helicase_UvrD-like_C"/>
</dbReference>
<keyword evidence="3" id="KW-0227">DNA damage</keyword>
<dbReference type="InterPro" id="IPR027417">
    <property type="entry name" value="P-loop_NTPase"/>
</dbReference>
<proteinExistence type="predicted"/>
<protein>
    <recommendedName>
        <fullName evidence="12">DNA 3'-5' helicase</fullName>
        <ecNumber evidence="12">5.6.2.4</ecNumber>
    </recommendedName>
    <alternativeName>
        <fullName evidence="13">DNA 3'-5' helicase II</fullName>
    </alternativeName>
</protein>
<feature type="region of interest" description="Disordered" evidence="16">
    <location>
        <begin position="1"/>
        <end position="24"/>
    </location>
</feature>
<organism evidence="19 20">
    <name type="scientific">Nitrobacter winogradskyi (strain ATCC 25391 / DSM 10237 / CIP 104748 / NCIMB 11846 / Nb-255)</name>
    <dbReference type="NCBI Taxonomy" id="323098"/>
    <lineage>
        <taxon>Bacteria</taxon>
        <taxon>Pseudomonadati</taxon>
        <taxon>Pseudomonadota</taxon>
        <taxon>Alphaproteobacteria</taxon>
        <taxon>Hyphomicrobiales</taxon>
        <taxon>Nitrobacteraceae</taxon>
        <taxon>Nitrobacter</taxon>
    </lineage>
</organism>
<evidence type="ECO:0000313" key="19">
    <source>
        <dbReference type="EMBL" id="ABA03318.1"/>
    </source>
</evidence>
<comment type="catalytic activity">
    <reaction evidence="14">
        <text>ATP + H2O = ADP + phosphate + H(+)</text>
        <dbReference type="Rhea" id="RHEA:13065"/>
        <dbReference type="ChEBI" id="CHEBI:15377"/>
        <dbReference type="ChEBI" id="CHEBI:15378"/>
        <dbReference type="ChEBI" id="CHEBI:30616"/>
        <dbReference type="ChEBI" id="CHEBI:43474"/>
        <dbReference type="ChEBI" id="CHEBI:456216"/>
        <dbReference type="EC" id="5.6.2.4"/>
    </reaction>
</comment>
<dbReference type="PROSITE" id="PS51198">
    <property type="entry name" value="UVRD_HELICASE_ATP_BIND"/>
    <property type="match status" value="1"/>
</dbReference>
<dbReference type="GO" id="GO:0005524">
    <property type="term" value="F:ATP binding"/>
    <property type="evidence" value="ECO:0007669"/>
    <property type="project" value="UniProtKB-UniRule"/>
</dbReference>
<evidence type="ECO:0000256" key="9">
    <source>
        <dbReference type="ARBA" id="ARBA00023204"/>
    </source>
</evidence>
<dbReference type="InterPro" id="IPR014151">
    <property type="entry name" value="DNA_helicase_AddA"/>
</dbReference>
<keyword evidence="5 15" id="KW-0347">Helicase</keyword>
<dbReference type="PROSITE" id="PS51217">
    <property type="entry name" value="UVRD_HELICASE_CTER"/>
    <property type="match status" value="1"/>
</dbReference>
<keyword evidence="4 15" id="KW-0378">Hydrolase</keyword>
<dbReference type="GO" id="GO:0016887">
    <property type="term" value="F:ATP hydrolysis activity"/>
    <property type="evidence" value="ECO:0007669"/>
    <property type="project" value="RHEA"/>
</dbReference>
<dbReference type="InterPro" id="IPR011335">
    <property type="entry name" value="Restrct_endonuc-II-like"/>
</dbReference>
<accession>Q3SWM3</accession>
<feature type="compositionally biased region" description="Polar residues" evidence="16">
    <location>
        <begin position="14"/>
        <end position="24"/>
    </location>
</feature>
<evidence type="ECO:0000256" key="1">
    <source>
        <dbReference type="ARBA" id="ARBA00022722"/>
    </source>
</evidence>
<keyword evidence="1" id="KW-0540">Nuclease</keyword>
<dbReference type="InterPro" id="IPR011604">
    <property type="entry name" value="PDDEXK-like_dom_sf"/>
</dbReference>
<evidence type="ECO:0000256" key="10">
    <source>
        <dbReference type="ARBA" id="ARBA00023235"/>
    </source>
</evidence>
<dbReference type="Pfam" id="PF13361">
    <property type="entry name" value="UvrD_C"/>
    <property type="match status" value="1"/>
</dbReference>
<evidence type="ECO:0000256" key="7">
    <source>
        <dbReference type="ARBA" id="ARBA00022840"/>
    </source>
</evidence>
<dbReference type="EC" id="5.6.2.4" evidence="12"/>
<evidence type="ECO:0000259" key="17">
    <source>
        <dbReference type="PROSITE" id="PS51198"/>
    </source>
</evidence>
<dbReference type="InterPro" id="IPR038726">
    <property type="entry name" value="PDDEXK_AddAB-type"/>
</dbReference>
<dbReference type="GO" id="GO:0043138">
    <property type="term" value="F:3'-5' DNA helicase activity"/>
    <property type="evidence" value="ECO:0007669"/>
    <property type="project" value="UniProtKB-EC"/>
</dbReference>
<dbReference type="EMBL" id="CP000115">
    <property type="protein sequence ID" value="ABA03318.1"/>
    <property type="molecule type" value="Genomic_DNA"/>
</dbReference>
<feature type="domain" description="UvrD-like helicase C-terminal" evidence="18">
    <location>
        <begin position="521"/>
        <end position="796"/>
    </location>
</feature>
<evidence type="ECO:0000256" key="14">
    <source>
        <dbReference type="ARBA" id="ARBA00048988"/>
    </source>
</evidence>
<evidence type="ECO:0000256" key="3">
    <source>
        <dbReference type="ARBA" id="ARBA00022763"/>
    </source>
</evidence>
<dbReference type="PANTHER" id="PTHR11070">
    <property type="entry name" value="UVRD / RECB / PCRA DNA HELICASE FAMILY MEMBER"/>
    <property type="match status" value="1"/>
</dbReference>
<evidence type="ECO:0000259" key="18">
    <source>
        <dbReference type="PROSITE" id="PS51217"/>
    </source>
</evidence>
<dbReference type="eggNOG" id="COG1074">
    <property type="taxonomic scope" value="Bacteria"/>
</dbReference>
<dbReference type="Gene3D" id="3.90.320.10">
    <property type="match status" value="1"/>
</dbReference>
<dbReference type="HOGENOM" id="CLU_001114_0_0_5"/>
<keyword evidence="10" id="KW-0413">Isomerase</keyword>
<evidence type="ECO:0000256" key="2">
    <source>
        <dbReference type="ARBA" id="ARBA00022741"/>
    </source>
</evidence>
<evidence type="ECO:0000256" key="8">
    <source>
        <dbReference type="ARBA" id="ARBA00023125"/>
    </source>
</evidence>
<evidence type="ECO:0000256" key="4">
    <source>
        <dbReference type="ARBA" id="ARBA00022801"/>
    </source>
</evidence>
<evidence type="ECO:0000256" key="11">
    <source>
        <dbReference type="ARBA" id="ARBA00034617"/>
    </source>
</evidence>
<dbReference type="GO" id="GO:0004527">
    <property type="term" value="F:exonuclease activity"/>
    <property type="evidence" value="ECO:0007669"/>
    <property type="project" value="UniProtKB-KW"/>
</dbReference>
<comment type="catalytic activity">
    <reaction evidence="11">
        <text>Couples ATP hydrolysis with the unwinding of duplex DNA by translocating in the 3'-5' direction.</text>
        <dbReference type="EC" id="5.6.2.4"/>
    </reaction>
</comment>
<feature type="region of interest" description="Disordered" evidence="16">
    <location>
        <begin position="967"/>
        <end position="987"/>
    </location>
</feature>
<evidence type="ECO:0000256" key="12">
    <source>
        <dbReference type="ARBA" id="ARBA00034808"/>
    </source>
</evidence>
<keyword evidence="8" id="KW-0238">DNA-binding</keyword>
<dbReference type="GO" id="GO:0033202">
    <property type="term" value="C:DNA helicase complex"/>
    <property type="evidence" value="ECO:0007669"/>
    <property type="project" value="TreeGrafter"/>
</dbReference>
<evidence type="ECO:0000256" key="5">
    <source>
        <dbReference type="ARBA" id="ARBA00022806"/>
    </source>
</evidence>
<evidence type="ECO:0000256" key="6">
    <source>
        <dbReference type="ARBA" id="ARBA00022839"/>
    </source>
</evidence>
<dbReference type="GO" id="GO:0000725">
    <property type="term" value="P:recombinational repair"/>
    <property type="evidence" value="ECO:0007669"/>
    <property type="project" value="TreeGrafter"/>
</dbReference>
<feature type="binding site" evidence="15">
    <location>
        <begin position="30"/>
        <end position="37"/>
    </location>
    <ligand>
        <name>ATP</name>
        <dbReference type="ChEBI" id="CHEBI:30616"/>
    </ligand>
</feature>
<name>Q3SWM3_NITWN</name>
<dbReference type="NCBIfam" id="TIGR02784">
    <property type="entry name" value="addA_alphas"/>
    <property type="match status" value="1"/>
</dbReference>
<dbReference type="PANTHER" id="PTHR11070:SF2">
    <property type="entry name" value="ATP-DEPENDENT DNA HELICASE SRS2"/>
    <property type="match status" value="1"/>
</dbReference>
<dbReference type="STRING" id="323098.Nwi_0050"/>
<gene>
    <name evidence="19" type="ordered locus">Nwi_0050</name>
</gene>
<evidence type="ECO:0000256" key="13">
    <source>
        <dbReference type="ARBA" id="ARBA00034923"/>
    </source>
</evidence>
<dbReference type="Pfam" id="PF00580">
    <property type="entry name" value="UvrD-helicase"/>
    <property type="match status" value="1"/>
</dbReference>
<dbReference type="GO" id="GO:0005829">
    <property type="term" value="C:cytosol"/>
    <property type="evidence" value="ECO:0007669"/>
    <property type="project" value="TreeGrafter"/>
</dbReference>
<dbReference type="GO" id="GO:0003677">
    <property type="term" value="F:DNA binding"/>
    <property type="evidence" value="ECO:0007669"/>
    <property type="project" value="UniProtKB-KW"/>
</dbReference>
<keyword evidence="2 15" id="KW-0547">Nucleotide-binding</keyword>
<reference evidence="19 20" key="1">
    <citation type="journal article" date="2006" name="Appl. Environ. Microbiol.">
        <title>Genome sequence of the chemolithoautotrophic nitrite-oxidizing bacterium Nitrobacter winogradskyi Nb-255.</title>
        <authorList>
            <person name="Starkenburg S.R."/>
            <person name="Chain P.S."/>
            <person name="Sayavedra-Soto L.A."/>
            <person name="Hauser L."/>
            <person name="Land M.L."/>
            <person name="Larimer F.W."/>
            <person name="Malfatti S.A."/>
            <person name="Klotz M.G."/>
            <person name="Bottomley P.J."/>
            <person name="Arp D.J."/>
            <person name="Hickey W.J."/>
        </authorList>
    </citation>
    <scope>NUCLEOTIDE SEQUENCE [LARGE SCALE GENOMIC DNA]</scope>
    <source>
        <strain evidence="20">ATCC 25391 / DSM 10237 / CIP 104748 / NCIMB 11846 / Nb-255</strain>
    </source>
</reference>
<dbReference type="AlphaFoldDB" id="Q3SWM3"/>
<sequence>MVKAPRPVHPDASARQQRASDPATSVFVSANAGSGKTHVLVQRVIRLLLNDVDPARILCITFTKAAAANMAERVFSTLGHWVTLDDEALNGALRDVGIAQPGARWRERARKLFASALETPGGLKVQTIHALCTRLLQQFPFEAEVPARFTVLDERDQTEMMERASLKVMLDASQDPDSPSGLALRYAMSAATDSTLRDVLNQACLSRDHALTQTDDRGIAQAIRDAADALGVDPAERVEDVEREIVDGPNLPRSKWLDTAALIATGSSNDVKQAERLRAAHAEAGDAARADRYLDVFLTGDGSPRKSFVTRKISDARPDVAEMLADECQRVIALLGRRRAINIRDRTQSLLVIAAAVAAHYRREKHERGLLDYDDLIDKTLRMLEQTSPGWVHYKLDRGVDHVLIDEAQDTSPKQWDIVERIIADFTTGEGAREGVRRTVFAVGDEKQSIFSFQGAAPREFDERRRKLERKFTDAKLPFRKEDFIYSFRSGKTILESVDHVFRDPAIYASIHAVGAHPVHESLADAAPGIVDLWSLEERDKREEMEGWRAPFDAVTATSPEVKLARRIRDEIKSLIAQGAMTGHLGNRRPLGYGDILVLVRRRGNAFDAVIQALKQSGIPVAGADRLKLTEHIAIIDLMNLADALLLPRDDLALAVALKSPLFGLDDDDLFKLAWQRKGTLRDALAGHATADDKFRDAFESLKRCESRAARDTPFAFFAWLLGEEAGRRRILRRLGHEANDALDEFLELALTCERKAPASLQGFMAWLRAADTEVKRDMEISRDEVRVMTVHGAKGLEASVVFLADTSTSPADTERLSLIRMGRGNAPAGVAGVTIWAGRKAEDPPCVAQARAAMTAETEHEYRRLLYVAMTRAADRLIVGGCKPANRKDVREFSWYHLIEKGLANSGLAMQEIETASGKVKRFTRPDHDDPGSNRSRIMNVIDSNILERDAGGKPLHTFPHPALEEAEPDAAGPAPPASPGATRIPLPPWLHLAAAPEAPARRSLYPSDADEAAHQRAPAGAIPDQRHRARLRGTLVHRLLQSLPEVPRDRRREAALSYLGRNASGWGKTEHDALAARVVAVLDDARFAPVFAEGSRAEVAIVGRLTTRRGDPLPVSGQIDRLVVTPHGVLVVDYKTSPAPASLADVPPAYIRQLALYRAMLAGLYPELPVNAALLWTETPEMMEISASTLDAALEAIISV</sequence>
<evidence type="ECO:0000256" key="16">
    <source>
        <dbReference type="SAM" id="MobiDB-lite"/>
    </source>
</evidence>
<dbReference type="Pfam" id="PF12705">
    <property type="entry name" value="PDDEXK_1"/>
    <property type="match status" value="1"/>
</dbReference>
<dbReference type="Gene3D" id="3.40.50.300">
    <property type="entry name" value="P-loop containing nucleotide triphosphate hydrolases"/>
    <property type="match status" value="4"/>
</dbReference>
<dbReference type="InterPro" id="IPR014016">
    <property type="entry name" value="UvrD-like_ATP-bd"/>
</dbReference>
<keyword evidence="6" id="KW-0269">Exonuclease</keyword>
<dbReference type="Proteomes" id="UP000002531">
    <property type="component" value="Chromosome"/>
</dbReference>
<keyword evidence="9" id="KW-0234">DNA repair</keyword>
<dbReference type="SUPFAM" id="SSF52540">
    <property type="entry name" value="P-loop containing nucleoside triphosphate hydrolases"/>
    <property type="match status" value="1"/>
</dbReference>
<evidence type="ECO:0000313" key="20">
    <source>
        <dbReference type="Proteomes" id="UP000002531"/>
    </source>
</evidence>
<dbReference type="InterPro" id="IPR000212">
    <property type="entry name" value="DNA_helicase_UvrD/REP"/>
</dbReference>
<dbReference type="KEGG" id="nwi:Nwi_0050"/>
<evidence type="ECO:0000256" key="15">
    <source>
        <dbReference type="PROSITE-ProRule" id="PRU00560"/>
    </source>
</evidence>
<dbReference type="SUPFAM" id="SSF52980">
    <property type="entry name" value="Restriction endonuclease-like"/>
    <property type="match status" value="1"/>
</dbReference>
<keyword evidence="7 15" id="KW-0067">ATP-binding</keyword>
<feature type="region of interest" description="Disordered" evidence="16">
    <location>
        <begin position="1008"/>
        <end position="1028"/>
    </location>
</feature>
<keyword evidence="20" id="KW-1185">Reference proteome</keyword>